<dbReference type="HOGENOM" id="CLU_686002_0_0_1"/>
<keyword evidence="2" id="KW-0812">Transmembrane</keyword>
<keyword evidence="4" id="KW-1185">Reference proteome</keyword>
<keyword evidence="2" id="KW-0472">Membrane</keyword>
<name>B7FUF8_PHATC</name>
<dbReference type="KEGG" id="pti:PHATRDRAFT_44539"/>
<sequence length="402" mass="44047">MTDPFFVRHDRFCPVLGDPTTAWVHNLPSIMTNDKVENQVSRRRPEEQSVTDEVSEYRKRQRRRSILFASLIVLAFILATVLGVVLTRDSRNSTVSDPDSQQNQNDDNVPETPPVLSTSGPTTTPSPTRTVAPSTFPTQSLAPTATGSNFPSATPTMGASPTNTPTAFVILNRWPSTSNGLSLTVQNALSPDWQETFTLVRNDWDNGIPDAVTLNVQRVAVDTSCAVPSTQGVLKVCNGNAGRTGFFGFNNLLLQDGLIVAATAELNDFYLSDNSVDARRHTLCRHIGNGLGLANVDEGFLNQDLGTCLDSTNDPANNLSPNRNDYVQLAAYYGPVGRRNLQRNIPKPSDLALPEDIVLAYAQVVSSPTNWRILRHDDRTIVRETDLGGGFMLQKKAFRAHQ</sequence>
<feature type="region of interest" description="Disordered" evidence="1">
    <location>
        <begin position="91"/>
        <end position="161"/>
    </location>
</feature>
<evidence type="ECO:0000313" key="4">
    <source>
        <dbReference type="Proteomes" id="UP000000759"/>
    </source>
</evidence>
<proteinExistence type="predicted"/>
<dbReference type="AlphaFoldDB" id="B7FUF8"/>
<organism evidence="3 4">
    <name type="scientific">Phaeodactylum tricornutum (strain CCAP 1055/1)</name>
    <dbReference type="NCBI Taxonomy" id="556484"/>
    <lineage>
        <taxon>Eukaryota</taxon>
        <taxon>Sar</taxon>
        <taxon>Stramenopiles</taxon>
        <taxon>Ochrophyta</taxon>
        <taxon>Bacillariophyta</taxon>
        <taxon>Bacillariophyceae</taxon>
        <taxon>Bacillariophycidae</taxon>
        <taxon>Naviculales</taxon>
        <taxon>Phaeodactylaceae</taxon>
        <taxon>Phaeodactylum</taxon>
    </lineage>
</organism>
<accession>B7FUF8</accession>
<feature type="compositionally biased region" description="Low complexity" evidence="1">
    <location>
        <begin position="114"/>
        <end position="135"/>
    </location>
</feature>
<reference evidence="4" key="2">
    <citation type="submission" date="2008-08" db="EMBL/GenBank/DDBJ databases">
        <authorList>
            <consortium name="Diatom Consortium"/>
            <person name="Grigoriev I."/>
            <person name="Grimwood J."/>
            <person name="Kuo A."/>
            <person name="Otillar R.P."/>
            <person name="Salamov A."/>
            <person name="Detter J.C."/>
            <person name="Lindquist E."/>
            <person name="Shapiro H."/>
            <person name="Lucas S."/>
            <person name="Glavina del Rio T."/>
            <person name="Pitluck S."/>
            <person name="Rokhsar D."/>
            <person name="Bowler C."/>
        </authorList>
    </citation>
    <scope>GENOME REANNOTATION</scope>
    <source>
        <strain evidence="4">CCAP 1055/1</strain>
    </source>
</reference>
<feature type="compositionally biased region" description="Polar residues" evidence="1">
    <location>
        <begin position="136"/>
        <end position="161"/>
    </location>
</feature>
<dbReference type="InParanoid" id="B7FUF8"/>
<dbReference type="RefSeq" id="XP_002178315.1">
    <property type="nucleotide sequence ID" value="XM_002178279.1"/>
</dbReference>
<reference evidence="3 4" key="1">
    <citation type="journal article" date="2008" name="Nature">
        <title>The Phaeodactylum genome reveals the evolutionary history of diatom genomes.</title>
        <authorList>
            <person name="Bowler C."/>
            <person name="Allen A.E."/>
            <person name="Badger J.H."/>
            <person name="Grimwood J."/>
            <person name="Jabbari K."/>
            <person name="Kuo A."/>
            <person name="Maheswari U."/>
            <person name="Martens C."/>
            <person name="Maumus F."/>
            <person name="Otillar R.P."/>
            <person name="Rayko E."/>
            <person name="Salamov A."/>
            <person name="Vandepoele K."/>
            <person name="Beszteri B."/>
            <person name="Gruber A."/>
            <person name="Heijde M."/>
            <person name="Katinka M."/>
            <person name="Mock T."/>
            <person name="Valentin K."/>
            <person name="Verret F."/>
            <person name="Berges J.A."/>
            <person name="Brownlee C."/>
            <person name="Cadoret J.P."/>
            <person name="Chiovitti A."/>
            <person name="Choi C.J."/>
            <person name="Coesel S."/>
            <person name="De Martino A."/>
            <person name="Detter J.C."/>
            <person name="Durkin C."/>
            <person name="Falciatore A."/>
            <person name="Fournet J."/>
            <person name="Haruta M."/>
            <person name="Huysman M.J."/>
            <person name="Jenkins B.D."/>
            <person name="Jiroutova K."/>
            <person name="Jorgensen R.E."/>
            <person name="Joubert Y."/>
            <person name="Kaplan A."/>
            <person name="Kroger N."/>
            <person name="Kroth P.G."/>
            <person name="La Roche J."/>
            <person name="Lindquist E."/>
            <person name="Lommer M."/>
            <person name="Martin-Jezequel V."/>
            <person name="Lopez P.J."/>
            <person name="Lucas S."/>
            <person name="Mangogna M."/>
            <person name="McGinnis K."/>
            <person name="Medlin L.K."/>
            <person name="Montsant A."/>
            <person name="Oudot-Le Secq M.P."/>
            <person name="Napoli C."/>
            <person name="Obornik M."/>
            <person name="Parker M.S."/>
            <person name="Petit J.L."/>
            <person name="Porcel B.M."/>
            <person name="Poulsen N."/>
            <person name="Robison M."/>
            <person name="Rychlewski L."/>
            <person name="Rynearson T.A."/>
            <person name="Schmutz J."/>
            <person name="Shapiro H."/>
            <person name="Siaut M."/>
            <person name="Stanley M."/>
            <person name="Sussman M.R."/>
            <person name="Taylor A.R."/>
            <person name="Vardi A."/>
            <person name="von Dassow P."/>
            <person name="Vyverman W."/>
            <person name="Willis A."/>
            <person name="Wyrwicz L.S."/>
            <person name="Rokhsar D.S."/>
            <person name="Weissenbach J."/>
            <person name="Armbrust E.V."/>
            <person name="Green B.R."/>
            <person name="Van de Peer Y."/>
            <person name="Grigoriev I.V."/>
        </authorList>
    </citation>
    <scope>NUCLEOTIDE SEQUENCE [LARGE SCALE GENOMIC DNA]</scope>
    <source>
        <strain evidence="3 4">CCAP 1055/1</strain>
    </source>
</reference>
<dbReference type="EMBL" id="CM000607">
    <property type="protein sequence ID" value="EEC49980.1"/>
    <property type="molecule type" value="Genomic_DNA"/>
</dbReference>
<gene>
    <name evidence="3" type="ORF">PHATRDRAFT_44539</name>
</gene>
<dbReference type="PaxDb" id="2850-Phatr44539"/>
<feature type="transmembrane region" description="Helical" evidence="2">
    <location>
        <begin position="66"/>
        <end position="86"/>
    </location>
</feature>
<evidence type="ECO:0000256" key="2">
    <source>
        <dbReference type="SAM" id="Phobius"/>
    </source>
</evidence>
<dbReference type="eggNOG" id="ENOG502SNJG">
    <property type="taxonomic scope" value="Eukaryota"/>
</dbReference>
<evidence type="ECO:0000256" key="1">
    <source>
        <dbReference type="SAM" id="MobiDB-lite"/>
    </source>
</evidence>
<feature type="compositionally biased region" description="Low complexity" evidence="1">
    <location>
        <begin position="95"/>
        <end position="107"/>
    </location>
</feature>
<protein>
    <submittedName>
        <fullName evidence="3">Uncharacterized protein</fullName>
    </submittedName>
</protein>
<keyword evidence="2" id="KW-1133">Transmembrane helix</keyword>
<evidence type="ECO:0000313" key="3">
    <source>
        <dbReference type="EMBL" id="EEC49980.1"/>
    </source>
</evidence>
<dbReference type="GeneID" id="7198069"/>
<dbReference type="Proteomes" id="UP000000759">
    <property type="component" value="Chromosome 4"/>
</dbReference>